<dbReference type="AlphaFoldDB" id="A0A444I0X9"/>
<proteinExistence type="predicted"/>
<evidence type="ECO:0000313" key="1">
    <source>
        <dbReference type="EMBL" id="RWX30666.1"/>
    </source>
</evidence>
<reference evidence="1 2" key="1">
    <citation type="submission" date="2019-01" db="EMBL/GenBank/DDBJ databases">
        <title>RHIZO-ID as a novel technology for direct rhizobia identification.</title>
        <authorList>
            <person name="De Meyer S.E."/>
        </authorList>
    </citation>
    <scope>NUCLEOTIDE SEQUENCE [LARGE SCALE GENOMIC DNA]</scope>
    <source>
        <strain evidence="1 2">WSM448</strain>
    </source>
</reference>
<evidence type="ECO:0000313" key="2">
    <source>
        <dbReference type="Proteomes" id="UP000283817"/>
    </source>
</evidence>
<gene>
    <name evidence="1" type="ORF">EHI47_14545</name>
</gene>
<dbReference type="EMBL" id="SBHX01000035">
    <property type="protein sequence ID" value="RWX30666.1"/>
    <property type="molecule type" value="Genomic_DNA"/>
</dbReference>
<dbReference type="RefSeq" id="WP_128410829.1">
    <property type="nucleotide sequence ID" value="NZ_JAAXDN010000001.1"/>
</dbReference>
<protein>
    <submittedName>
        <fullName evidence="1">Uncharacterized protein</fullName>
    </submittedName>
</protein>
<comment type="caution">
    <text evidence="1">The sequence shown here is derived from an EMBL/GenBank/DDBJ whole genome shotgun (WGS) entry which is preliminary data.</text>
</comment>
<dbReference type="Proteomes" id="UP000283817">
    <property type="component" value="Unassembled WGS sequence"/>
</dbReference>
<name>A0A444I0X9_RHILE</name>
<sequence>MPDEKPIESPILNYAPDHLVTKTMNGGRSGAVHVYTLDEATSKFDYFVRRFEQVFSGLKWALPIERGSVFFAFVGGGVPFRAAPVEPDAFVILADPRAIDCALVLTSRLQVLGPMAKRFRTESVEPTKDYSGMYLLDIAKDLIFHEELVRESMEVNGVTTNVFFSLLCYVICHEYAHIAHGHLDFRLSNDFREFTATQQDSELTARTLEMDADASAVTLTFTLLEQIFLAGIKPRIPAERVEELTAQYRLQYLVGITLAHIFLDSLAGKDTVPRYHPMTYVRFVAFQIVLLKVGESQGIDTDFVEEARKLVVDTFVHLSGDVSNLHHPIAANTLVHEGEGEPVGEYTSLGFHSAAAHLEDCGRRWTRLYPILAKFLRGGRLAPPYADPL</sequence>
<organism evidence="1 2">
    <name type="scientific">Rhizobium leguminosarum</name>
    <dbReference type="NCBI Taxonomy" id="384"/>
    <lineage>
        <taxon>Bacteria</taxon>
        <taxon>Pseudomonadati</taxon>
        <taxon>Pseudomonadota</taxon>
        <taxon>Alphaproteobacteria</taxon>
        <taxon>Hyphomicrobiales</taxon>
        <taxon>Rhizobiaceae</taxon>
        <taxon>Rhizobium/Agrobacterium group</taxon>
        <taxon>Rhizobium</taxon>
    </lineage>
</organism>
<accession>A0A444I0X9</accession>